<dbReference type="NCBIfam" id="TIGR02246">
    <property type="entry name" value="SgcJ/EcaC family oxidoreductase"/>
    <property type="match status" value="1"/>
</dbReference>
<proteinExistence type="predicted"/>
<protein>
    <submittedName>
        <fullName evidence="2">Uncharacterized protein (TIGR02246 family)</fullName>
    </submittedName>
</protein>
<dbReference type="EMBL" id="JACHLK010000002">
    <property type="protein sequence ID" value="MBB6558236.1"/>
    <property type="molecule type" value="Genomic_DNA"/>
</dbReference>
<keyword evidence="3" id="KW-1185">Reference proteome</keyword>
<gene>
    <name evidence="2" type="ORF">HNP48_000900</name>
</gene>
<dbReference type="AlphaFoldDB" id="A0A7X0PAF4"/>
<accession>A0A7X0PAF4</accession>
<evidence type="ECO:0000259" key="1">
    <source>
        <dbReference type="Pfam" id="PF14534"/>
    </source>
</evidence>
<reference evidence="2 3" key="1">
    <citation type="submission" date="2020-08" db="EMBL/GenBank/DDBJ databases">
        <title>Functional genomics of gut bacteria from endangered species of beetles.</title>
        <authorList>
            <person name="Carlos-Shanley C."/>
        </authorList>
    </citation>
    <scope>NUCLEOTIDE SEQUENCE [LARGE SCALE GENOMIC DNA]</scope>
    <source>
        <strain evidence="2 3">S00198</strain>
    </source>
</reference>
<dbReference type="Proteomes" id="UP000575083">
    <property type="component" value="Unassembled WGS sequence"/>
</dbReference>
<dbReference type="SUPFAM" id="SSF54427">
    <property type="entry name" value="NTF2-like"/>
    <property type="match status" value="1"/>
</dbReference>
<dbReference type="Pfam" id="PF14534">
    <property type="entry name" value="DUF4440"/>
    <property type="match status" value="1"/>
</dbReference>
<dbReference type="InterPro" id="IPR032710">
    <property type="entry name" value="NTF2-like_dom_sf"/>
</dbReference>
<feature type="domain" description="DUF4440" evidence="1">
    <location>
        <begin position="2"/>
        <end position="104"/>
    </location>
</feature>
<dbReference type="Gene3D" id="3.10.450.50">
    <property type="match status" value="1"/>
</dbReference>
<evidence type="ECO:0000313" key="2">
    <source>
        <dbReference type="EMBL" id="MBB6558236.1"/>
    </source>
</evidence>
<dbReference type="InterPro" id="IPR027843">
    <property type="entry name" value="DUF4440"/>
</dbReference>
<sequence length="119" mass="12477">MSATSAGDVETVMDLMADDVVFLTPGRAPMSKANFRAAAEAQAGASGPKIDGRSEILEVQVAGEWAFARAHLTVAVTPPGGAAPTVRTGPVLSVFRKEQGRWLLARDANMLVVQKMDPA</sequence>
<organism evidence="2 3">
    <name type="scientific">Acidovorax soli</name>
    <dbReference type="NCBI Taxonomy" id="592050"/>
    <lineage>
        <taxon>Bacteria</taxon>
        <taxon>Pseudomonadati</taxon>
        <taxon>Pseudomonadota</taxon>
        <taxon>Betaproteobacteria</taxon>
        <taxon>Burkholderiales</taxon>
        <taxon>Comamonadaceae</taxon>
        <taxon>Acidovorax</taxon>
    </lineage>
</organism>
<name>A0A7X0PAF4_9BURK</name>
<comment type="caution">
    <text evidence="2">The sequence shown here is derived from an EMBL/GenBank/DDBJ whole genome shotgun (WGS) entry which is preliminary data.</text>
</comment>
<evidence type="ECO:0000313" key="3">
    <source>
        <dbReference type="Proteomes" id="UP000575083"/>
    </source>
</evidence>
<dbReference type="InterPro" id="IPR011944">
    <property type="entry name" value="Steroid_delta5-4_isomerase"/>
</dbReference>